<evidence type="ECO:0000256" key="4">
    <source>
        <dbReference type="ARBA" id="ARBA00022461"/>
    </source>
</evidence>
<evidence type="ECO:0000313" key="14">
    <source>
        <dbReference type="EMBL" id="GMS94841.1"/>
    </source>
</evidence>
<accession>A0AAV5TKL3</accession>
<evidence type="ECO:0000256" key="1">
    <source>
        <dbReference type="ARBA" id="ARBA00004141"/>
    </source>
</evidence>
<keyword evidence="15" id="KW-1185">Reference proteome</keyword>
<gene>
    <name evidence="14" type="ORF">PENTCL1PPCAC_17016</name>
</gene>
<feature type="non-terminal residue" evidence="14">
    <location>
        <position position="1"/>
    </location>
</feature>
<evidence type="ECO:0000256" key="6">
    <source>
        <dbReference type="ARBA" id="ARBA00022989"/>
    </source>
</evidence>
<evidence type="ECO:0000256" key="7">
    <source>
        <dbReference type="ARBA" id="ARBA00023053"/>
    </source>
</evidence>
<evidence type="ECO:0000313" key="15">
    <source>
        <dbReference type="Proteomes" id="UP001432027"/>
    </source>
</evidence>
<keyword evidence="7" id="KW-0915">Sodium</keyword>
<reference evidence="14" key="1">
    <citation type="submission" date="2023-10" db="EMBL/GenBank/DDBJ databases">
        <title>Genome assembly of Pristionchus species.</title>
        <authorList>
            <person name="Yoshida K."/>
            <person name="Sommer R.J."/>
        </authorList>
    </citation>
    <scope>NUCLEOTIDE SEQUENCE</scope>
    <source>
        <strain evidence="14">RS0144</strain>
    </source>
</reference>
<comment type="subcellular location">
    <subcellularLocation>
        <location evidence="1">Membrane</location>
        <topology evidence="1">Multi-pass membrane protein</topology>
    </subcellularLocation>
</comment>
<keyword evidence="5 13" id="KW-0812">Transmembrane</keyword>
<dbReference type="PANTHER" id="PTHR11690">
    <property type="entry name" value="AMILORIDE-SENSITIVE SODIUM CHANNEL-RELATED"/>
    <property type="match status" value="1"/>
</dbReference>
<keyword evidence="10" id="KW-0325">Glycoprotein</keyword>
<comment type="similarity">
    <text evidence="2 13">Belongs to the amiloride-sensitive sodium channel (TC 1.A.6) family.</text>
</comment>
<evidence type="ECO:0000256" key="11">
    <source>
        <dbReference type="ARBA" id="ARBA00023201"/>
    </source>
</evidence>
<dbReference type="AlphaFoldDB" id="A0AAV5TKL3"/>
<dbReference type="PANTHER" id="PTHR11690:SF269">
    <property type="entry name" value="DEGENERIN-LIKE PROTEIN ASIC-2"/>
    <property type="match status" value="1"/>
</dbReference>
<dbReference type="Proteomes" id="UP001432027">
    <property type="component" value="Unassembled WGS sequence"/>
</dbReference>
<protein>
    <submittedName>
        <fullName evidence="14">Uncharacterized protein</fullName>
    </submittedName>
</protein>
<keyword evidence="8 13" id="KW-0406">Ion transport</keyword>
<proteinExistence type="inferred from homology"/>
<evidence type="ECO:0000256" key="13">
    <source>
        <dbReference type="RuleBase" id="RU000679"/>
    </source>
</evidence>
<evidence type="ECO:0000256" key="5">
    <source>
        <dbReference type="ARBA" id="ARBA00022692"/>
    </source>
</evidence>
<dbReference type="PRINTS" id="PR01078">
    <property type="entry name" value="AMINACHANNEL"/>
</dbReference>
<evidence type="ECO:0000256" key="12">
    <source>
        <dbReference type="ARBA" id="ARBA00023303"/>
    </source>
</evidence>
<dbReference type="InterPro" id="IPR001873">
    <property type="entry name" value="ENaC"/>
</dbReference>
<dbReference type="Pfam" id="PF00858">
    <property type="entry name" value="ASC"/>
    <property type="match status" value="1"/>
</dbReference>
<keyword evidence="11 13" id="KW-0739">Sodium transport</keyword>
<organism evidence="14 15">
    <name type="scientific">Pristionchus entomophagus</name>
    <dbReference type="NCBI Taxonomy" id="358040"/>
    <lineage>
        <taxon>Eukaryota</taxon>
        <taxon>Metazoa</taxon>
        <taxon>Ecdysozoa</taxon>
        <taxon>Nematoda</taxon>
        <taxon>Chromadorea</taxon>
        <taxon>Rhabditida</taxon>
        <taxon>Rhabditina</taxon>
        <taxon>Diplogasteromorpha</taxon>
        <taxon>Diplogasteroidea</taxon>
        <taxon>Neodiplogasteridae</taxon>
        <taxon>Pristionchus</taxon>
    </lineage>
</organism>
<evidence type="ECO:0000256" key="2">
    <source>
        <dbReference type="ARBA" id="ARBA00007193"/>
    </source>
</evidence>
<keyword evidence="4 13" id="KW-0894">Sodium channel</keyword>
<dbReference type="GO" id="GO:0015280">
    <property type="term" value="F:ligand-gated sodium channel activity"/>
    <property type="evidence" value="ECO:0007669"/>
    <property type="project" value="TreeGrafter"/>
</dbReference>
<keyword evidence="12 13" id="KW-0407">Ion channel</keyword>
<keyword evidence="3 13" id="KW-0813">Transport</keyword>
<comment type="caution">
    <text evidence="14">The sequence shown here is derived from an EMBL/GenBank/DDBJ whole genome shotgun (WGS) entry which is preliminary data.</text>
</comment>
<evidence type="ECO:0000256" key="3">
    <source>
        <dbReference type="ARBA" id="ARBA00022448"/>
    </source>
</evidence>
<feature type="non-terminal residue" evidence="14">
    <location>
        <position position="102"/>
    </location>
</feature>
<dbReference type="GO" id="GO:0005886">
    <property type="term" value="C:plasma membrane"/>
    <property type="evidence" value="ECO:0007669"/>
    <property type="project" value="TreeGrafter"/>
</dbReference>
<evidence type="ECO:0000256" key="9">
    <source>
        <dbReference type="ARBA" id="ARBA00023136"/>
    </source>
</evidence>
<keyword evidence="6" id="KW-1133">Transmembrane helix</keyword>
<evidence type="ECO:0000256" key="8">
    <source>
        <dbReference type="ARBA" id="ARBA00023065"/>
    </source>
</evidence>
<dbReference type="EMBL" id="BTSX01000004">
    <property type="protein sequence ID" value="GMS94841.1"/>
    <property type="molecule type" value="Genomic_DNA"/>
</dbReference>
<keyword evidence="9" id="KW-0472">Membrane</keyword>
<sequence>RLQWNKLSNDTRIKAGYSFSELVTECTIAGETCTSNDFSTFLHPDYGVCFTFISDREVTRPGLGQGLRLLMTVNQDSPQASLFDFLPTTDSAAIWAVIHSND</sequence>
<name>A0AAV5TKL3_9BILA</name>
<evidence type="ECO:0000256" key="10">
    <source>
        <dbReference type="ARBA" id="ARBA00023180"/>
    </source>
</evidence>
<dbReference type="Gene3D" id="2.60.470.10">
    <property type="entry name" value="Acid-sensing ion channels like domains"/>
    <property type="match status" value="1"/>
</dbReference>